<dbReference type="InterPro" id="IPR009057">
    <property type="entry name" value="Homeodomain-like_sf"/>
</dbReference>
<dbReference type="RefSeq" id="WP_354644784.1">
    <property type="nucleotide sequence ID" value="NZ_CP159872.1"/>
</dbReference>
<dbReference type="InterPro" id="IPR036397">
    <property type="entry name" value="RNaseH_sf"/>
</dbReference>
<sequence length="350" mass="40186">MEEGRRLQRIGRTSKDPVRLRRAIVVLMSAQGQPVKNITSLLRVGEDYARDVIHAFNERGFDALDPKWSGGRPKTISDKVRERICLIARTSPADWGIAAFSTWSLTKLAEHLVKRRVVTAVSRETLRRILHEGKVCWQTTTTWKASTDPAFIAKMHRVLELYDAPPADGRVVCVDEFGPLNLQPRKGKAWRPARSPRRLRATYNRYDGVMHMLAALDLATGKLYYRIRKRKREFLDLLKALRARWPGEKLYVVLDNFSPHKHPNVRAWAADNQVELVFLPTYGSWLNWIEAEFAALRYFALNGTDHRSHAEQNAAIGAYIRWHNARAEPKTNFAPDSPIRTWTQYPAKAA</sequence>
<dbReference type="InterPro" id="IPR012337">
    <property type="entry name" value="RNaseH-like_sf"/>
</dbReference>
<dbReference type="Pfam" id="PF13358">
    <property type="entry name" value="DDE_3"/>
    <property type="match status" value="1"/>
</dbReference>
<dbReference type="SUPFAM" id="SSF46689">
    <property type="entry name" value="Homeodomain-like"/>
    <property type="match status" value="1"/>
</dbReference>
<dbReference type="Gene3D" id="3.30.420.10">
    <property type="entry name" value="Ribonuclease H-like superfamily/Ribonuclease H"/>
    <property type="match status" value="1"/>
</dbReference>
<evidence type="ECO:0000313" key="2">
    <source>
        <dbReference type="EMBL" id="XCM83844.1"/>
    </source>
</evidence>
<dbReference type="AlphaFoldDB" id="A0AAU8K536"/>
<feature type="domain" description="Tc1-like transposase DDE" evidence="1">
    <location>
        <begin position="170"/>
        <end position="304"/>
    </location>
</feature>
<dbReference type="NCBIfam" id="NF033545">
    <property type="entry name" value="transpos_IS630"/>
    <property type="match status" value="1"/>
</dbReference>
<dbReference type="EMBL" id="CP159872">
    <property type="protein sequence ID" value="XCM83844.1"/>
    <property type="molecule type" value="Genomic_DNA"/>
</dbReference>
<dbReference type="InterPro" id="IPR047655">
    <property type="entry name" value="Transpos_IS630-like"/>
</dbReference>
<accession>A0AAU8K536</accession>
<dbReference type="KEGG" id="kcm:ABWK59_00370"/>
<proteinExistence type="predicted"/>
<name>A0AAU8K536_9ACTN</name>
<organism evidence="2">
    <name type="scientific">Kitasatospora camelliae</name>
    <dbReference type="NCBI Taxonomy" id="3156397"/>
    <lineage>
        <taxon>Bacteria</taxon>
        <taxon>Bacillati</taxon>
        <taxon>Actinomycetota</taxon>
        <taxon>Actinomycetes</taxon>
        <taxon>Kitasatosporales</taxon>
        <taxon>Streptomycetaceae</taxon>
        <taxon>Kitasatospora</taxon>
    </lineage>
</organism>
<dbReference type="Pfam" id="PF13565">
    <property type="entry name" value="HTH_32"/>
    <property type="match status" value="1"/>
</dbReference>
<evidence type="ECO:0000259" key="1">
    <source>
        <dbReference type="Pfam" id="PF13358"/>
    </source>
</evidence>
<gene>
    <name evidence="2" type="ORF">ABWK59_00370</name>
</gene>
<dbReference type="GO" id="GO:0003676">
    <property type="term" value="F:nucleic acid binding"/>
    <property type="evidence" value="ECO:0007669"/>
    <property type="project" value="InterPro"/>
</dbReference>
<dbReference type="SUPFAM" id="SSF53098">
    <property type="entry name" value="Ribonuclease H-like"/>
    <property type="match status" value="1"/>
</dbReference>
<reference evidence="2" key="1">
    <citation type="submission" date="2024-06" db="EMBL/GenBank/DDBJ databases">
        <title>The genome sequences of Kitasatospora sp. strain HUAS MG31.</title>
        <authorList>
            <person name="Mo P."/>
        </authorList>
    </citation>
    <scope>NUCLEOTIDE SEQUENCE</scope>
    <source>
        <strain evidence="2">HUAS MG31</strain>
    </source>
</reference>
<protein>
    <submittedName>
        <fullName evidence="2">IS630 family transposase</fullName>
    </submittedName>
</protein>
<dbReference type="InterPro" id="IPR038717">
    <property type="entry name" value="Tc1-like_DDE_dom"/>
</dbReference>